<gene>
    <name evidence="6" type="ORF">DQ393_11660</name>
</gene>
<evidence type="ECO:0000313" key="6">
    <source>
        <dbReference type="EMBL" id="RAX41221.1"/>
    </source>
</evidence>
<protein>
    <submittedName>
        <fullName evidence="6">ABC transporter substrate-binding protein</fullName>
    </submittedName>
</protein>
<dbReference type="EMBL" id="QMKK01000030">
    <property type="protein sequence ID" value="RAX41221.1"/>
    <property type="molecule type" value="Genomic_DNA"/>
</dbReference>
<keyword evidence="3" id="KW-0813">Transport</keyword>
<name>A0A329YBF3_RHITR</name>
<comment type="caution">
    <text evidence="6">The sequence shown here is derived from an EMBL/GenBank/DDBJ whole genome shotgun (WGS) entry which is preliminary data.</text>
</comment>
<evidence type="ECO:0000256" key="3">
    <source>
        <dbReference type="ARBA" id="ARBA00022970"/>
    </source>
</evidence>
<feature type="chain" id="PRO_5016437915" evidence="4">
    <location>
        <begin position="25"/>
        <end position="427"/>
    </location>
</feature>
<evidence type="ECO:0000256" key="4">
    <source>
        <dbReference type="SAM" id="SignalP"/>
    </source>
</evidence>
<accession>A0A329YBF3</accession>
<reference evidence="6 7" key="1">
    <citation type="submission" date="2018-06" db="EMBL/GenBank/DDBJ databases">
        <title>Whole Genome Sequence of an efficient microsymbiont, Rhizobium tropici.</title>
        <authorList>
            <person name="Srinivasan R."/>
            <person name="Singh H.V."/>
            <person name="Srivastava R."/>
            <person name="Kumari B."/>
            <person name="Radhakrishna A."/>
        </authorList>
    </citation>
    <scope>NUCLEOTIDE SEQUENCE [LARGE SCALE GENOMIC DNA]</scope>
    <source>
        <strain evidence="6 7">IGFRI Rhizo-19</strain>
    </source>
</reference>
<feature type="domain" description="Leucine-binding protein" evidence="5">
    <location>
        <begin position="34"/>
        <end position="374"/>
    </location>
</feature>
<dbReference type="PROSITE" id="PS51318">
    <property type="entry name" value="TAT"/>
    <property type="match status" value="1"/>
</dbReference>
<feature type="signal peptide" evidence="4">
    <location>
        <begin position="1"/>
        <end position="24"/>
    </location>
</feature>
<dbReference type="InterPro" id="IPR028082">
    <property type="entry name" value="Peripla_BP_I"/>
</dbReference>
<dbReference type="Gene3D" id="3.40.50.2300">
    <property type="match status" value="2"/>
</dbReference>
<dbReference type="InterPro" id="IPR051010">
    <property type="entry name" value="BCAA_transport"/>
</dbReference>
<dbReference type="AlphaFoldDB" id="A0A329YBF3"/>
<evidence type="ECO:0000256" key="1">
    <source>
        <dbReference type="ARBA" id="ARBA00010062"/>
    </source>
</evidence>
<comment type="similarity">
    <text evidence="1">Belongs to the leucine-binding protein family.</text>
</comment>
<dbReference type="OrthoDB" id="6753945at2"/>
<evidence type="ECO:0000313" key="7">
    <source>
        <dbReference type="Proteomes" id="UP000251205"/>
    </source>
</evidence>
<dbReference type="SUPFAM" id="SSF53822">
    <property type="entry name" value="Periplasmic binding protein-like I"/>
    <property type="match status" value="1"/>
</dbReference>
<sequence length="427" mass="45441">MFTRRDLLKTAAATGALAATSSLAMPAIAKGAAIKLGYVSPQTGPLAAFAEADKFILDGFLAKTKAAGLNYEIVVKDSQSNPNRAAEVAKELIVKDEVNLVLVASTPETTNPVATTCEAEEMPCISTAAPWQPWFIGQQANPGDPSSWKPFNSTFHFFWGLEDVIAVYTNMWQQLETNKKVGGLFPNDGDGNAWGDKVVGFPPVLEKGGYTLADPGRYQNLTDDFSAQINAFKSGNCEVITGVMIPPDFTTFWNQAKQQGFHPKIASIGKAILFPQALEALGKSGHNLSCEVWWSASHPFKSSLTGESAAELAAGFTKATGRPWTQPIGFVHALFELAVDVMKRADPTDSAAVVKAIAATKLDTIVGPVAWDGANVPPFVAKNVAKTPLVGGQWRLKDGGGYDLVITDNRTAPDIPTGGKMEPIASA</sequence>
<evidence type="ECO:0000256" key="2">
    <source>
        <dbReference type="ARBA" id="ARBA00022729"/>
    </source>
</evidence>
<dbReference type="InterPro" id="IPR028081">
    <property type="entry name" value="Leu-bd"/>
</dbReference>
<dbReference type="GO" id="GO:0006865">
    <property type="term" value="P:amino acid transport"/>
    <property type="evidence" value="ECO:0007669"/>
    <property type="project" value="UniProtKB-KW"/>
</dbReference>
<keyword evidence="2 4" id="KW-0732">Signal</keyword>
<organism evidence="6 7">
    <name type="scientific">Rhizobium tropici</name>
    <dbReference type="NCBI Taxonomy" id="398"/>
    <lineage>
        <taxon>Bacteria</taxon>
        <taxon>Pseudomonadati</taxon>
        <taxon>Pseudomonadota</taxon>
        <taxon>Alphaproteobacteria</taxon>
        <taxon>Hyphomicrobiales</taxon>
        <taxon>Rhizobiaceae</taxon>
        <taxon>Rhizobium/Agrobacterium group</taxon>
        <taxon>Rhizobium</taxon>
    </lineage>
</organism>
<dbReference type="RefSeq" id="WP_112341932.1">
    <property type="nucleotide sequence ID" value="NZ_QMKK01000030.1"/>
</dbReference>
<dbReference type="CDD" id="cd06337">
    <property type="entry name" value="PBP1_ABC_ligand_binding-like"/>
    <property type="match status" value="1"/>
</dbReference>
<evidence type="ECO:0000259" key="5">
    <source>
        <dbReference type="Pfam" id="PF13458"/>
    </source>
</evidence>
<dbReference type="Pfam" id="PF13458">
    <property type="entry name" value="Peripla_BP_6"/>
    <property type="match status" value="1"/>
</dbReference>
<proteinExistence type="inferred from homology"/>
<dbReference type="PANTHER" id="PTHR30483">
    <property type="entry name" value="LEUCINE-SPECIFIC-BINDING PROTEIN"/>
    <property type="match status" value="1"/>
</dbReference>
<dbReference type="PANTHER" id="PTHR30483:SF6">
    <property type="entry name" value="PERIPLASMIC BINDING PROTEIN OF ABC TRANSPORTER FOR NATURAL AMINO ACIDS"/>
    <property type="match status" value="1"/>
</dbReference>
<dbReference type="Proteomes" id="UP000251205">
    <property type="component" value="Unassembled WGS sequence"/>
</dbReference>
<dbReference type="NCBIfam" id="TIGR01409">
    <property type="entry name" value="TAT_signal_seq"/>
    <property type="match status" value="1"/>
</dbReference>
<dbReference type="InterPro" id="IPR019546">
    <property type="entry name" value="TAT_signal_bac_arc"/>
</dbReference>
<dbReference type="InterPro" id="IPR006311">
    <property type="entry name" value="TAT_signal"/>
</dbReference>
<keyword evidence="3" id="KW-0029">Amino-acid transport</keyword>